<evidence type="ECO:0000313" key="12">
    <source>
        <dbReference type="Proteomes" id="UP000294847"/>
    </source>
</evidence>
<keyword evidence="3" id="KW-0808">Transferase</keyword>
<dbReference type="SUPFAM" id="SSF56112">
    <property type="entry name" value="Protein kinase-like (PK-like)"/>
    <property type="match status" value="1"/>
</dbReference>
<evidence type="ECO:0000256" key="4">
    <source>
        <dbReference type="ARBA" id="ARBA00022741"/>
    </source>
</evidence>
<evidence type="ECO:0000256" key="9">
    <source>
        <dbReference type="SAM" id="MobiDB-lite"/>
    </source>
</evidence>
<dbReference type="InterPro" id="IPR011009">
    <property type="entry name" value="Kinase-like_dom_sf"/>
</dbReference>
<evidence type="ECO:0000256" key="7">
    <source>
        <dbReference type="ARBA" id="ARBA00047899"/>
    </source>
</evidence>
<keyword evidence="5" id="KW-0418">Kinase</keyword>
<evidence type="ECO:0000256" key="6">
    <source>
        <dbReference type="ARBA" id="ARBA00022840"/>
    </source>
</evidence>
<dbReference type="GO" id="GO:0004674">
    <property type="term" value="F:protein serine/threonine kinase activity"/>
    <property type="evidence" value="ECO:0007669"/>
    <property type="project" value="UniProtKB-KW"/>
</dbReference>
<evidence type="ECO:0000256" key="2">
    <source>
        <dbReference type="ARBA" id="ARBA00022527"/>
    </source>
</evidence>
<dbReference type="Pfam" id="PF00069">
    <property type="entry name" value="Pkinase"/>
    <property type="match status" value="1"/>
</dbReference>
<feature type="non-terminal residue" evidence="11">
    <location>
        <position position="1"/>
    </location>
</feature>
<dbReference type="InterPro" id="IPR051334">
    <property type="entry name" value="SRPK"/>
</dbReference>
<sequence length="445" mass="50754">LTSDMSSTGDASGEESSSEYDSLSDEEFIKEESVSPEPESPKEFPKTGFKLLDPNIKIEEERFAYYDSGIFYHVHIGDVLNDRYQVITKLGYGSVSTTWLAKDLKEHRYVTLKVYVHGESSSEFNCYYHLTSSGLVSESTHRGRLSIRIAESRFQVFGPKGAHDVFVLLPLSLCVRALQLQLEDRLFREAIVVMISQSVLHALDYLHTHAKVIHCDVHGGNILLKFSDDSAVSLYEQVEFNSPSPRKICPDGRIIHTSRQIYNSRPTAILCDFSSARICRLDQPQTGLPPMPEQYRPPEVILGMEFGYKIDMWCFAIATFRMLTNRSIFPLYTEDDPLNEARHLAAMQALMGPPPLSFYQKSERAHLYWDDNCEWVGPVDLFPSTFTLESMLPRPLQGEKAVLFLDFMNKLLRWEPEERLDAASALKHPWANRHSTENGLVPMEN</sequence>
<dbReference type="InterPro" id="IPR000719">
    <property type="entry name" value="Prot_kinase_dom"/>
</dbReference>
<proteinExistence type="predicted"/>
<dbReference type="Gene3D" id="3.30.200.20">
    <property type="entry name" value="Phosphorylase Kinase, domain 1"/>
    <property type="match status" value="1"/>
</dbReference>
<keyword evidence="6" id="KW-0067">ATP-binding</keyword>
<reference evidence="11 12" key="1">
    <citation type="journal article" date="2019" name="Mol. Biol. Evol.">
        <title>Blast fungal genomes show frequent chromosomal changes, gene gains and losses, and effector gene turnover.</title>
        <authorList>
            <person name="Gomez Luciano L.B."/>
            <person name="Jason Tsai I."/>
            <person name="Chuma I."/>
            <person name="Tosa Y."/>
            <person name="Chen Y.H."/>
            <person name="Li J.Y."/>
            <person name="Li M.Y."/>
            <person name="Jade Lu M.Y."/>
            <person name="Nakayashiki H."/>
            <person name="Li W.H."/>
        </authorList>
    </citation>
    <scope>NUCLEOTIDE SEQUENCE [LARGE SCALE GENOMIC DNA]</scope>
    <source>
        <strain evidence="11">MZ5-1-6</strain>
    </source>
</reference>
<feature type="compositionally biased region" description="Acidic residues" evidence="9">
    <location>
        <begin position="12"/>
        <end position="29"/>
    </location>
</feature>
<dbReference type="Proteomes" id="UP000294847">
    <property type="component" value="Chromosome 3"/>
</dbReference>
<dbReference type="PANTHER" id="PTHR47634:SF9">
    <property type="entry name" value="PROTEIN KINASE DOMAIN-CONTAINING PROTEIN-RELATED"/>
    <property type="match status" value="1"/>
</dbReference>
<keyword evidence="4" id="KW-0547">Nucleotide-binding</keyword>
<evidence type="ECO:0000256" key="5">
    <source>
        <dbReference type="ARBA" id="ARBA00022777"/>
    </source>
</evidence>
<evidence type="ECO:0000256" key="1">
    <source>
        <dbReference type="ARBA" id="ARBA00012513"/>
    </source>
</evidence>
<accession>A0A4V1C601</accession>
<dbReference type="GO" id="GO:0000245">
    <property type="term" value="P:spliceosomal complex assembly"/>
    <property type="evidence" value="ECO:0007669"/>
    <property type="project" value="TreeGrafter"/>
</dbReference>
<feature type="domain" description="Protein kinase" evidence="10">
    <location>
        <begin position="84"/>
        <end position="431"/>
    </location>
</feature>
<feature type="region of interest" description="Disordered" evidence="9">
    <location>
        <begin position="1"/>
        <end position="46"/>
    </location>
</feature>
<dbReference type="GO" id="GO:0005524">
    <property type="term" value="F:ATP binding"/>
    <property type="evidence" value="ECO:0007669"/>
    <property type="project" value="UniProtKB-KW"/>
</dbReference>
<dbReference type="PROSITE" id="PS50011">
    <property type="entry name" value="PROTEIN_KINASE_DOM"/>
    <property type="match status" value="1"/>
</dbReference>
<dbReference type="GO" id="GO:0005634">
    <property type="term" value="C:nucleus"/>
    <property type="evidence" value="ECO:0007669"/>
    <property type="project" value="TreeGrafter"/>
</dbReference>
<dbReference type="GO" id="GO:0050684">
    <property type="term" value="P:regulation of mRNA processing"/>
    <property type="evidence" value="ECO:0007669"/>
    <property type="project" value="TreeGrafter"/>
</dbReference>
<dbReference type="SMART" id="SM00220">
    <property type="entry name" value="S_TKc"/>
    <property type="match status" value="1"/>
</dbReference>
<protein>
    <recommendedName>
        <fullName evidence="1">non-specific serine/threonine protein kinase</fullName>
        <ecNumber evidence="1">2.7.11.1</ecNumber>
    </recommendedName>
</protein>
<dbReference type="AlphaFoldDB" id="A0A4V1C601"/>
<dbReference type="EMBL" id="CP034206">
    <property type="protein sequence ID" value="QBZ58165.1"/>
    <property type="molecule type" value="Genomic_DNA"/>
</dbReference>
<dbReference type="GO" id="GO:0005737">
    <property type="term" value="C:cytoplasm"/>
    <property type="evidence" value="ECO:0007669"/>
    <property type="project" value="TreeGrafter"/>
</dbReference>
<evidence type="ECO:0000313" key="11">
    <source>
        <dbReference type="EMBL" id="QBZ58165.1"/>
    </source>
</evidence>
<feature type="compositionally biased region" description="Low complexity" evidence="9">
    <location>
        <begin position="1"/>
        <end position="11"/>
    </location>
</feature>
<evidence type="ECO:0000256" key="8">
    <source>
        <dbReference type="ARBA" id="ARBA00048679"/>
    </source>
</evidence>
<organism evidence="11 12">
    <name type="scientific">Pyricularia oryzae</name>
    <name type="common">Rice blast fungus</name>
    <name type="synonym">Magnaporthe oryzae</name>
    <dbReference type="NCBI Taxonomy" id="318829"/>
    <lineage>
        <taxon>Eukaryota</taxon>
        <taxon>Fungi</taxon>
        <taxon>Dikarya</taxon>
        <taxon>Ascomycota</taxon>
        <taxon>Pezizomycotina</taxon>
        <taxon>Sordariomycetes</taxon>
        <taxon>Sordariomycetidae</taxon>
        <taxon>Magnaporthales</taxon>
        <taxon>Pyriculariaceae</taxon>
        <taxon>Pyricularia</taxon>
    </lineage>
</organism>
<dbReference type="Gene3D" id="1.10.510.10">
    <property type="entry name" value="Transferase(Phosphotransferase) domain 1"/>
    <property type="match status" value="1"/>
</dbReference>
<gene>
    <name evidence="11" type="ORF">PoMZ_03107</name>
</gene>
<evidence type="ECO:0000256" key="3">
    <source>
        <dbReference type="ARBA" id="ARBA00022679"/>
    </source>
</evidence>
<comment type="catalytic activity">
    <reaction evidence="7">
        <text>L-threonyl-[protein] + ATP = O-phospho-L-threonyl-[protein] + ADP + H(+)</text>
        <dbReference type="Rhea" id="RHEA:46608"/>
        <dbReference type="Rhea" id="RHEA-COMP:11060"/>
        <dbReference type="Rhea" id="RHEA-COMP:11605"/>
        <dbReference type="ChEBI" id="CHEBI:15378"/>
        <dbReference type="ChEBI" id="CHEBI:30013"/>
        <dbReference type="ChEBI" id="CHEBI:30616"/>
        <dbReference type="ChEBI" id="CHEBI:61977"/>
        <dbReference type="ChEBI" id="CHEBI:456216"/>
        <dbReference type="EC" id="2.7.11.1"/>
    </reaction>
</comment>
<dbReference type="EC" id="2.7.11.1" evidence="1"/>
<dbReference type="PANTHER" id="PTHR47634">
    <property type="entry name" value="PROTEIN KINASE DOMAIN-CONTAINING PROTEIN-RELATED"/>
    <property type="match status" value="1"/>
</dbReference>
<name>A0A4V1C601_PYROR</name>
<comment type="catalytic activity">
    <reaction evidence="8">
        <text>L-seryl-[protein] + ATP = O-phospho-L-seryl-[protein] + ADP + H(+)</text>
        <dbReference type="Rhea" id="RHEA:17989"/>
        <dbReference type="Rhea" id="RHEA-COMP:9863"/>
        <dbReference type="Rhea" id="RHEA-COMP:11604"/>
        <dbReference type="ChEBI" id="CHEBI:15378"/>
        <dbReference type="ChEBI" id="CHEBI:29999"/>
        <dbReference type="ChEBI" id="CHEBI:30616"/>
        <dbReference type="ChEBI" id="CHEBI:83421"/>
        <dbReference type="ChEBI" id="CHEBI:456216"/>
        <dbReference type="EC" id="2.7.11.1"/>
    </reaction>
</comment>
<keyword evidence="2" id="KW-0723">Serine/threonine-protein kinase</keyword>
<evidence type="ECO:0000259" key="10">
    <source>
        <dbReference type="PROSITE" id="PS50011"/>
    </source>
</evidence>